<evidence type="ECO:0000313" key="2">
    <source>
        <dbReference type="EMBL" id="KAF6137197.1"/>
    </source>
</evidence>
<gene>
    <name evidence="2" type="ORF">GIB67_030961</name>
</gene>
<feature type="region of interest" description="Disordered" evidence="1">
    <location>
        <begin position="231"/>
        <end position="280"/>
    </location>
</feature>
<feature type="compositionally biased region" description="Basic and acidic residues" evidence="1">
    <location>
        <begin position="231"/>
        <end position="240"/>
    </location>
</feature>
<sequence length="297" mass="32764">MPNRRASGLSGGCESSDHEKLSGNLHAQPQTKGVAPLVQRRVKGGGYSGHGGKEFVPYFQQGYSGRGYVVAGREYPQEHGTSQPHAGATLQHYGSSPTEYVNQGIEHQRLGAPNLTGDASRCLVEDFFAELPDKDLQYSVLVTPEVASQSVDSTVMSQCISLYRNASPTLVETQSASEGFAAANIGRDTKRFLDVSDQRGRWRMTSQVLAETDTFLVVIFLKHVLKQHEEQKDGVEREKGTINGIEEANEANDKEIEDADNIGEEDKEVEDEKNIGKEQKENNNDIIKIWEVILTVK</sequence>
<feature type="compositionally biased region" description="Basic and acidic residues" evidence="1">
    <location>
        <begin position="270"/>
        <end position="280"/>
    </location>
</feature>
<feature type="compositionally biased region" description="Acidic residues" evidence="1">
    <location>
        <begin position="247"/>
        <end position="269"/>
    </location>
</feature>
<feature type="region of interest" description="Disordered" evidence="1">
    <location>
        <begin position="1"/>
        <end position="36"/>
    </location>
</feature>
<keyword evidence="3" id="KW-1185">Reference proteome</keyword>
<organism evidence="2 3">
    <name type="scientific">Kingdonia uniflora</name>
    <dbReference type="NCBI Taxonomy" id="39325"/>
    <lineage>
        <taxon>Eukaryota</taxon>
        <taxon>Viridiplantae</taxon>
        <taxon>Streptophyta</taxon>
        <taxon>Embryophyta</taxon>
        <taxon>Tracheophyta</taxon>
        <taxon>Spermatophyta</taxon>
        <taxon>Magnoliopsida</taxon>
        <taxon>Ranunculales</taxon>
        <taxon>Circaeasteraceae</taxon>
        <taxon>Kingdonia</taxon>
    </lineage>
</organism>
<accession>A0A7J7L3N1</accession>
<dbReference type="AlphaFoldDB" id="A0A7J7L3N1"/>
<dbReference type="EMBL" id="JACGCM010002660">
    <property type="protein sequence ID" value="KAF6137197.1"/>
    <property type="molecule type" value="Genomic_DNA"/>
</dbReference>
<name>A0A7J7L3N1_9MAGN</name>
<comment type="caution">
    <text evidence="2">The sequence shown here is derived from an EMBL/GenBank/DDBJ whole genome shotgun (WGS) entry which is preliminary data.</text>
</comment>
<dbReference type="Proteomes" id="UP000541444">
    <property type="component" value="Unassembled WGS sequence"/>
</dbReference>
<reference evidence="2 3" key="1">
    <citation type="journal article" date="2020" name="IScience">
        <title>Genome Sequencing of the Endangered Kingdonia uniflora (Circaeasteraceae, Ranunculales) Reveals Potential Mechanisms of Evolutionary Specialization.</title>
        <authorList>
            <person name="Sun Y."/>
            <person name="Deng T."/>
            <person name="Zhang A."/>
            <person name="Moore M.J."/>
            <person name="Landis J.B."/>
            <person name="Lin N."/>
            <person name="Zhang H."/>
            <person name="Zhang X."/>
            <person name="Huang J."/>
            <person name="Zhang X."/>
            <person name="Sun H."/>
            <person name="Wang H."/>
        </authorList>
    </citation>
    <scope>NUCLEOTIDE SEQUENCE [LARGE SCALE GENOMIC DNA]</scope>
    <source>
        <strain evidence="2">TB1705</strain>
        <tissue evidence="2">Leaf</tissue>
    </source>
</reference>
<evidence type="ECO:0000256" key="1">
    <source>
        <dbReference type="SAM" id="MobiDB-lite"/>
    </source>
</evidence>
<protein>
    <submittedName>
        <fullName evidence="2">Uncharacterized protein</fullName>
    </submittedName>
</protein>
<evidence type="ECO:0000313" key="3">
    <source>
        <dbReference type="Proteomes" id="UP000541444"/>
    </source>
</evidence>
<proteinExistence type="predicted"/>